<dbReference type="AlphaFoldDB" id="A0A644WRA6"/>
<proteinExistence type="predicted"/>
<sequence>MIRAHLHDIVEPGKRHQQRELPFYFQEIPVKRAVRIVQQRAYQARKLIELFPPPVPEHEIRRHDQEHGIPADHLRRAFLHESFEKAEHADIEIVVKIPHGEGQLDYRPVIPGLEIKTGRAEEVSGFGQGDSSPVQQLTPDFRLEFVETAPQIIPQKAVHGIHAFVLDVRNKKITPEQPDHVVRDGLPVPHYGRLFHGKTVEQREGRQKFAASPGHPVPHGIFDEEVHVVRLHQRTRSSVVVGLEAYGGDPPLGNTFYVLYLSLGNIDFCPAAVLGDAVPVEQEILRADSVDVGVVDAHGACRKGLGDEDDMDMGIRVHGKGVHQPGWNGVPEELVIVDDEKCFFAAAKFVHRRGDVGERFHRRGVQLLQLPRYFRVHLPEHAADAFPRLRRRFTEAGMPDGTGVSGQVPQKFPQCGRLAVTGVRFDGSDRIVRDRREGFSQVFGKIVRAWGVFFGKDFGGHRSFSFTGCDDLWYRLRGRSLKPGDRIPIFLFAASGK</sequence>
<protein>
    <submittedName>
        <fullName evidence="1">Uncharacterized protein</fullName>
    </submittedName>
</protein>
<name>A0A644WRA6_9ZZZZ</name>
<accession>A0A644WRA6</accession>
<evidence type="ECO:0000313" key="1">
    <source>
        <dbReference type="EMBL" id="MPM06197.1"/>
    </source>
</evidence>
<reference evidence="1" key="1">
    <citation type="submission" date="2019-08" db="EMBL/GenBank/DDBJ databases">
        <authorList>
            <person name="Kucharzyk K."/>
            <person name="Murdoch R.W."/>
            <person name="Higgins S."/>
            <person name="Loffler F."/>
        </authorList>
    </citation>
    <scope>NUCLEOTIDE SEQUENCE</scope>
</reference>
<gene>
    <name evidence="1" type="ORF">SDC9_52493</name>
</gene>
<organism evidence="1">
    <name type="scientific">bioreactor metagenome</name>
    <dbReference type="NCBI Taxonomy" id="1076179"/>
    <lineage>
        <taxon>unclassified sequences</taxon>
        <taxon>metagenomes</taxon>
        <taxon>ecological metagenomes</taxon>
    </lineage>
</organism>
<comment type="caution">
    <text evidence="1">The sequence shown here is derived from an EMBL/GenBank/DDBJ whole genome shotgun (WGS) entry which is preliminary data.</text>
</comment>
<dbReference type="EMBL" id="VSSQ01001207">
    <property type="protein sequence ID" value="MPM06197.1"/>
    <property type="molecule type" value="Genomic_DNA"/>
</dbReference>